<dbReference type="OrthoDB" id="5186at2759"/>
<feature type="region of interest" description="Disordered" evidence="8">
    <location>
        <begin position="421"/>
        <end position="441"/>
    </location>
</feature>
<organism evidence="10 11">
    <name type="scientific">Gonapodya prolifera (strain JEL478)</name>
    <name type="common">Monoblepharis prolifera</name>
    <dbReference type="NCBI Taxonomy" id="1344416"/>
    <lineage>
        <taxon>Eukaryota</taxon>
        <taxon>Fungi</taxon>
        <taxon>Fungi incertae sedis</taxon>
        <taxon>Chytridiomycota</taxon>
        <taxon>Chytridiomycota incertae sedis</taxon>
        <taxon>Monoblepharidomycetes</taxon>
        <taxon>Monoblepharidales</taxon>
        <taxon>Gonapodyaceae</taxon>
        <taxon>Gonapodya</taxon>
    </lineage>
</organism>
<dbReference type="GO" id="GO:0016887">
    <property type="term" value="F:ATP hydrolysis activity"/>
    <property type="evidence" value="ECO:0007669"/>
    <property type="project" value="InterPro"/>
</dbReference>
<accession>A0A139AXD0</accession>
<feature type="compositionally biased region" description="Basic and acidic residues" evidence="8">
    <location>
        <begin position="145"/>
        <end position="158"/>
    </location>
</feature>
<evidence type="ECO:0000256" key="1">
    <source>
        <dbReference type="ARBA" id="ARBA00004173"/>
    </source>
</evidence>
<dbReference type="SUPFAM" id="SSF52540">
    <property type="entry name" value="P-loop containing nucleoside triphosphate hydrolases"/>
    <property type="match status" value="3"/>
</dbReference>
<comment type="function">
    <text evidence="6">Exhibits ATPase activity in vitro.</text>
</comment>
<dbReference type="InterPro" id="IPR002035">
    <property type="entry name" value="VWF_A"/>
</dbReference>
<protein>
    <recommendedName>
        <fullName evidence="7">von Willebrand factor A domain-containing protein 8</fullName>
    </recommendedName>
</protein>
<feature type="compositionally biased region" description="Gly residues" evidence="8">
    <location>
        <begin position="1243"/>
        <end position="1260"/>
    </location>
</feature>
<feature type="region of interest" description="Disordered" evidence="8">
    <location>
        <begin position="1"/>
        <end position="20"/>
    </location>
</feature>
<gene>
    <name evidence="10" type="ORF">M427DRAFT_65996</name>
</gene>
<keyword evidence="5" id="KW-0496">Mitochondrion</keyword>
<feature type="region of interest" description="Disordered" evidence="8">
    <location>
        <begin position="145"/>
        <end position="168"/>
    </location>
</feature>
<feature type="compositionally biased region" description="Low complexity" evidence="8">
    <location>
        <begin position="421"/>
        <end position="439"/>
    </location>
</feature>
<keyword evidence="11" id="KW-1185">Reference proteome</keyword>
<keyword evidence="2" id="KW-0547">Nucleotide-binding</keyword>
<evidence type="ECO:0000256" key="2">
    <source>
        <dbReference type="ARBA" id="ARBA00022741"/>
    </source>
</evidence>
<evidence type="ECO:0000256" key="5">
    <source>
        <dbReference type="ARBA" id="ARBA00023128"/>
    </source>
</evidence>
<evidence type="ECO:0000256" key="3">
    <source>
        <dbReference type="ARBA" id="ARBA00022840"/>
    </source>
</evidence>
<dbReference type="InterPro" id="IPR036465">
    <property type="entry name" value="vWFA_dom_sf"/>
</dbReference>
<feature type="compositionally biased region" description="Basic and acidic residues" evidence="8">
    <location>
        <begin position="1225"/>
        <end position="1240"/>
    </location>
</feature>
<dbReference type="InterPro" id="IPR039891">
    <property type="entry name" value="VWA8"/>
</dbReference>
<dbReference type="InterPro" id="IPR011704">
    <property type="entry name" value="ATPase_dyneun-rel_AAA"/>
</dbReference>
<dbReference type="GO" id="GO:0005524">
    <property type="term" value="F:ATP binding"/>
    <property type="evidence" value="ECO:0007669"/>
    <property type="project" value="UniProtKB-KW"/>
</dbReference>
<dbReference type="Gene3D" id="3.40.50.300">
    <property type="entry name" value="P-loop containing nucleotide triphosphate hydrolases"/>
    <property type="match status" value="3"/>
</dbReference>
<feature type="region of interest" description="Disordered" evidence="8">
    <location>
        <begin position="1220"/>
        <end position="1267"/>
    </location>
</feature>
<dbReference type="SMART" id="SM00382">
    <property type="entry name" value="AAA"/>
    <property type="match status" value="2"/>
</dbReference>
<dbReference type="STRING" id="1344416.A0A139AXD0"/>
<dbReference type="GO" id="GO:0005739">
    <property type="term" value="C:mitochondrion"/>
    <property type="evidence" value="ECO:0007669"/>
    <property type="project" value="UniProtKB-SubCell"/>
</dbReference>
<reference evidence="10 11" key="1">
    <citation type="journal article" date="2015" name="Genome Biol. Evol.">
        <title>Phylogenomic analyses indicate that early fungi evolved digesting cell walls of algal ancestors of land plants.</title>
        <authorList>
            <person name="Chang Y."/>
            <person name="Wang S."/>
            <person name="Sekimoto S."/>
            <person name="Aerts A.L."/>
            <person name="Choi C."/>
            <person name="Clum A."/>
            <person name="LaButti K.M."/>
            <person name="Lindquist E.A."/>
            <person name="Yee Ngan C."/>
            <person name="Ohm R.A."/>
            <person name="Salamov A.A."/>
            <person name="Grigoriev I.V."/>
            <person name="Spatafora J.W."/>
            <person name="Berbee M.L."/>
        </authorList>
    </citation>
    <scope>NUCLEOTIDE SEQUENCE [LARGE SCALE GENOMIC DNA]</scope>
    <source>
        <strain evidence="10 11">JEL478</strain>
    </source>
</reference>
<name>A0A139AXD0_GONPJ</name>
<dbReference type="InterPro" id="IPR027417">
    <property type="entry name" value="P-loop_NTPase"/>
</dbReference>
<evidence type="ECO:0000256" key="6">
    <source>
        <dbReference type="ARBA" id="ARBA00055988"/>
    </source>
</evidence>
<keyword evidence="4" id="KW-0809">Transit peptide</keyword>
<evidence type="ECO:0000313" key="10">
    <source>
        <dbReference type="EMBL" id="KXS21233.1"/>
    </source>
</evidence>
<dbReference type="FunFam" id="3.40.50.300:FF:000663">
    <property type="entry name" value="von Willebrand factor A domain containing 8"/>
    <property type="match status" value="1"/>
</dbReference>
<dbReference type="PANTHER" id="PTHR21610">
    <property type="entry name" value="VON WILLEBRAND FACTOR A DOMAIN-CONTAINING PROTEIN 8"/>
    <property type="match status" value="1"/>
</dbReference>
<dbReference type="SUPFAM" id="SSF53300">
    <property type="entry name" value="vWA-like"/>
    <property type="match status" value="1"/>
</dbReference>
<comment type="subcellular location">
    <subcellularLocation>
        <location evidence="1">Mitochondrion</location>
    </subcellularLocation>
</comment>
<dbReference type="FunFam" id="3.40.50.300:FF:000587">
    <property type="entry name" value="von Willebrand factor A domain containing 8"/>
    <property type="match status" value="1"/>
</dbReference>
<dbReference type="SMART" id="SM00327">
    <property type="entry name" value="VWA"/>
    <property type="match status" value="1"/>
</dbReference>
<evidence type="ECO:0000313" key="11">
    <source>
        <dbReference type="Proteomes" id="UP000070544"/>
    </source>
</evidence>
<dbReference type="PROSITE" id="PS50234">
    <property type="entry name" value="VWFA"/>
    <property type="match status" value="1"/>
</dbReference>
<evidence type="ECO:0000256" key="4">
    <source>
        <dbReference type="ARBA" id="ARBA00022946"/>
    </source>
</evidence>
<dbReference type="OMA" id="GTHIVHP"/>
<evidence type="ECO:0000256" key="8">
    <source>
        <dbReference type="SAM" id="MobiDB-lite"/>
    </source>
</evidence>
<feature type="domain" description="VWFA" evidence="9">
    <location>
        <begin position="1390"/>
        <end position="1572"/>
    </location>
</feature>
<dbReference type="PANTHER" id="PTHR21610:SF9">
    <property type="entry name" value="VON WILLEBRAND FACTOR A DOMAIN-CONTAINING PROTEIN 8"/>
    <property type="match status" value="1"/>
</dbReference>
<dbReference type="EMBL" id="KQ965733">
    <property type="protein sequence ID" value="KXS21233.1"/>
    <property type="molecule type" value="Genomic_DNA"/>
</dbReference>
<dbReference type="Pfam" id="PF07728">
    <property type="entry name" value="AAA_5"/>
    <property type="match status" value="3"/>
</dbReference>
<keyword evidence="3" id="KW-0067">ATP-binding</keyword>
<dbReference type="InterPro" id="IPR003593">
    <property type="entry name" value="AAA+_ATPase"/>
</dbReference>
<evidence type="ECO:0000256" key="7">
    <source>
        <dbReference type="ARBA" id="ARBA00070377"/>
    </source>
</evidence>
<sequence>MAPRKTPTGDAAPNSAQSQSAVRRLQHISSTLNPATHKRAGEEKDLASKTQLTTTTLRIGSVSAQINLVPRWPEKVPVEVTVDLEKQDILESLQWMIKKDMLGQDIFLLGGPGPLRRHLALTFCALLQREHEYIVLHRDTSAESDLKQRREITRDERSSPSSDASSGLGGIRLKAEWCDAAAVTAAIEGRVLILEGVEKCELNVLPVLNNLLENREVNLEDGRHLVNPSFYDNLLQSGKTRAELDAWKLVRVSPDFRVIALGIPVPPYRGNPLDPPFRSRFQVRWVDGWGIGGSRLAQSLVVKAKWSVPGNADSVKNVMRDVVYLMETIRFSAKIDDPISASGSTSNLLPPFPQISLPTLLAITTMFPEECTFGYSSSLIERIFPYPGLSGGMNRDQTDAWIGYLTQFKMIPAVAAPPKAARRPSVAPTPPATAAQASPSDVVEPAGLESVRRMQAAAKNAKAAAEAAAVRKDFDHFVASMRRNARRSAYEVVHVRRADDMRLAARGGATVAGPKVVLTFRARNSGDRSTLPLEVLVPAGPAPALVPTSTADGFSSIARGGDGKLFVDMPRFRDAVTRMAQAHALGMDFCVVGPRGSGKSTALRRFAAMLGYDAGYTETVHCYKEMTARDLLQRRGTRRDGSTYWENSNLVTSAIEGKLCVLDGIEMLEGGTLASLQRLTQDREIPLPDGSWLTSLANFQAIQTKTGLTPHELITVRNVIPIHPSFRLVAMASTPLNPNSTGTLNENLPWLTEEVVNMFHFVVWGQMERLEEEEIVASVTRCPQGPMSQLFDFAQRLRFIGDDEGQGASLSKSAALSTRQLIRIGRRLTDHEDEDLYRAINRACLGPFLPLPAKQTLEGLLAEVNIKEKVLRKDIGKPYSSQNRLHIGDVSVPIYVIPPEDPEGSALVPRVPTTFFDNDLHTLVMREMAIDFNGGEHLLLIGNQGVGKNRLTDRFLELLNRPREYIQLHRDTTVQALMVQPTVENGVIFYKDSPLVRAVKTGRVLVVDEADKAPVYITSVLKSLAENGEMNLSDGRKIRPLSAAGTGAVRENDIIVHKDFRLILLANRPGYPFLGNDFYSQIGDVFATHAVDNPDEESELELLAQMAPEILKGRLRRLVGVFAELRQAFDDGLVSYPFSLRELINVVKHMRKFPDEALDSVLRNVFDFDVTRKEYHELLMRILDKHDVPKRELRIGPNALEGNKPLQEKPQLVLEYDGPEPAIELPDHEGVDDGDEEHKGGNQFQGGGGGTSSPGQGGKSGPHRLNKGGETVFQIAEQLKNQVSDEIRSAALDNARDGLMKRLQEINMSGQEAAQYKDLYDSVRNEVQQLRVVLEGVEAKQRERVWLKNQTEGELDDRKLIDGLTGEHAIYKRRGEEKPEYGAPQKKPKRLKFVFDLSGSMYRFNGVDGRLSRSLETAVMIMEALQTLGHKYKYDISGHSGDSDNIPLVDAERPPQNEMDRLKVVRAMLSHAQFTGSGDNTLPATKQAIQDISQEDADDWVVIVLSDANLRRYGIAPKDFGKVLTSDSKVTCVALFIGTLEDEAQRLSAELPPGRAFIAMQGSDIPRIIREIFASTIAASS</sequence>
<proteinExistence type="predicted"/>
<evidence type="ECO:0000259" key="9">
    <source>
        <dbReference type="PROSITE" id="PS50234"/>
    </source>
</evidence>
<dbReference type="Proteomes" id="UP000070544">
    <property type="component" value="Unassembled WGS sequence"/>
</dbReference>